<dbReference type="AlphaFoldDB" id="A0A0F9SC74"/>
<reference evidence="2" key="1">
    <citation type="journal article" date="2015" name="Nature">
        <title>Complex archaea that bridge the gap between prokaryotes and eukaryotes.</title>
        <authorList>
            <person name="Spang A."/>
            <person name="Saw J.H."/>
            <person name="Jorgensen S.L."/>
            <person name="Zaremba-Niedzwiedzka K."/>
            <person name="Martijn J."/>
            <person name="Lind A.E."/>
            <person name="van Eijk R."/>
            <person name="Schleper C."/>
            <person name="Guy L."/>
            <person name="Ettema T.J."/>
        </authorList>
    </citation>
    <scope>NUCLEOTIDE SEQUENCE</scope>
</reference>
<protein>
    <submittedName>
        <fullName evidence="2">Uncharacterized protein</fullName>
    </submittedName>
</protein>
<feature type="compositionally biased region" description="Basic residues" evidence="1">
    <location>
        <begin position="7"/>
        <end position="27"/>
    </location>
</feature>
<evidence type="ECO:0000256" key="1">
    <source>
        <dbReference type="SAM" id="MobiDB-lite"/>
    </source>
</evidence>
<organism evidence="2">
    <name type="scientific">marine sediment metagenome</name>
    <dbReference type="NCBI Taxonomy" id="412755"/>
    <lineage>
        <taxon>unclassified sequences</taxon>
        <taxon>metagenomes</taxon>
        <taxon>ecological metagenomes</taxon>
    </lineage>
</organism>
<evidence type="ECO:0000313" key="2">
    <source>
        <dbReference type="EMBL" id="KKN34606.1"/>
    </source>
</evidence>
<sequence>MRDKERRSSKKFKNKERKKFPYKKTRKEKIVPPIK</sequence>
<proteinExistence type="predicted"/>
<comment type="caution">
    <text evidence="2">The sequence shown here is derived from an EMBL/GenBank/DDBJ whole genome shotgun (WGS) entry which is preliminary data.</text>
</comment>
<name>A0A0F9SC74_9ZZZZ</name>
<gene>
    <name evidence="2" type="ORF">LCGC14_0791960</name>
</gene>
<accession>A0A0F9SC74</accession>
<dbReference type="EMBL" id="LAZR01002095">
    <property type="protein sequence ID" value="KKN34606.1"/>
    <property type="molecule type" value="Genomic_DNA"/>
</dbReference>
<feature type="region of interest" description="Disordered" evidence="1">
    <location>
        <begin position="1"/>
        <end position="35"/>
    </location>
</feature>